<dbReference type="Proteomes" id="UP000005640">
    <property type="component" value="Chromosome 7"/>
</dbReference>
<reference evidence="2" key="4">
    <citation type="submission" date="2025-08" db="UniProtKB">
        <authorList>
            <consortium name="Ensembl"/>
        </authorList>
    </citation>
    <scope>IDENTIFICATION</scope>
</reference>
<organism evidence="2 3">
    <name type="scientific">Homo sapiens</name>
    <name type="common">Human</name>
    <dbReference type="NCBI Taxonomy" id="9606"/>
    <lineage>
        <taxon>Eukaryota</taxon>
        <taxon>Metazoa</taxon>
        <taxon>Chordata</taxon>
        <taxon>Craniata</taxon>
        <taxon>Vertebrata</taxon>
        <taxon>Euteleostomi</taxon>
        <taxon>Mammalia</taxon>
        <taxon>Eutheria</taxon>
        <taxon>Euarchontoglires</taxon>
        <taxon>Primates</taxon>
        <taxon>Haplorrhini</taxon>
        <taxon>Catarrhini</taxon>
        <taxon>Hominidae</taxon>
        <taxon>Homo</taxon>
    </lineage>
</organism>
<protein>
    <submittedName>
        <fullName evidence="2">Caveolin 1</fullName>
    </submittedName>
</protein>
<dbReference type="OpenTargets" id="ENSG00000105974"/>
<dbReference type="Ensembl" id="ENST00000614113.5">
    <property type="protein sequence ID" value="ENSP00000479447.2"/>
    <property type="gene ID" value="ENSG00000105974.14"/>
</dbReference>
<evidence type="ECO:0000313" key="3">
    <source>
        <dbReference type="Proteomes" id="UP000005640"/>
    </source>
</evidence>
<proteinExistence type="predicted"/>
<feature type="compositionally biased region" description="Pro residues" evidence="1">
    <location>
        <begin position="18"/>
        <end position="28"/>
    </location>
</feature>
<reference evidence="2 3" key="3">
    <citation type="journal article" date="2004" name="Nature">
        <title>Finishing the euchromatic sequence of the human genome.</title>
        <authorList>
            <consortium name="International Human Genome Sequencing Consortium"/>
        </authorList>
    </citation>
    <scope>NUCLEOTIDE SEQUENCE [LARGE SCALE GENOMIC DNA]</scope>
</reference>
<dbReference type="Bgee" id="ENSG00000105974">
    <property type="expression patterns" value="Expressed in lower lobe of lung and 208 other cell types or tissues"/>
</dbReference>
<feature type="compositionally biased region" description="Basic and acidic residues" evidence="1">
    <location>
        <begin position="93"/>
        <end position="108"/>
    </location>
</feature>
<evidence type="ECO:0000256" key="1">
    <source>
        <dbReference type="SAM" id="MobiDB-lite"/>
    </source>
</evidence>
<keyword evidence="3" id="KW-1185">Reference proteome</keyword>
<dbReference type="Ensembl" id="ENST00000614113.5">
    <property type="protein sequence ID" value="ENSP00000479447.2"/>
    <property type="gene ID" value="ENSG00000105974.13"/>
</dbReference>
<dbReference type="HGNC" id="HGNC:1527">
    <property type="gene designation" value="CAV1"/>
</dbReference>
<evidence type="ECO:0000313" key="2">
    <source>
        <dbReference type="Ensembl" id="ENSP00000479447.2"/>
    </source>
</evidence>
<sequence length="115" mass="12427">MSGGKYVDSEGCSERGRPPLPKLPPSLPTPSTRWSSARVWKPRLPTRSCPSATRPQPGSALRVGRGSCAGTSLHRSHPGTGQHLQAQQQGHGRRAEREASVRRAHQGDRPGQPRP</sequence>
<dbReference type="OrthoDB" id="5917823at2759"/>
<reference evidence="2 3" key="1">
    <citation type="journal article" date="2001" name="Nature">
        <title>Initial sequencing and analysis of the human genome.</title>
        <authorList>
            <consortium name="International Human Genome Sequencing Consortium"/>
            <person name="Lander E.S."/>
            <person name="Linton L.M."/>
            <person name="Birren B."/>
            <person name="Nusbaum C."/>
            <person name="Zody M.C."/>
            <person name="Baldwin J."/>
            <person name="Devon K."/>
            <person name="Dewar K."/>
            <person name="Doyle M."/>
            <person name="FitzHugh W."/>
            <person name="Funke R."/>
            <person name="Gage D."/>
            <person name="Harris K."/>
            <person name="Heaford A."/>
            <person name="Howland J."/>
            <person name="Kann L."/>
            <person name="Lehoczky J."/>
            <person name="LeVine R."/>
            <person name="McEwan P."/>
            <person name="McKernan K."/>
            <person name="Meldrim J."/>
            <person name="Mesirov J.P."/>
            <person name="Miranda C."/>
            <person name="Morris W."/>
            <person name="Naylor J."/>
            <person name="Raymond C."/>
            <person name="Rosetti M."/>
            <person name="Santos R."/>
            <person name="Sheridan A."/>
            <person name="Sougnez C."/>
            <person name="Stange-Thomann N."/>
            <person name="Stojanovic N."/>
            <person name="Subramanian A."/>
            <person name="Wyman D."/>
            <person name="Rogers J."/>
            <person name="Sulston J."/>
            <person name="Ainscough R."/>
            <person name="Beck S."/>
            <person name="Bentley D."/>
            <person name="Burton J."/>
            <person name="Clee C."/>
            <person name="Carter N."/>
            <person name="Coulson A."/>
            <person name="Deadman R."/>
            <person name="Deloukas P."/>
            <person name="Dunham A."/>
            <person name="Dunham I."/>
            <person name="Durbin R."/>
            <person name="French L."/>
            <person name="Grafham D."/>
            <person name="Gregory S."/>
            <person name="Hubbard T."/>
            <person name="Humphray S."/>
            <person name="Hunt A."/>
            <person name="Jones M."/>
            <person name="Lloyd C."/>
            <person name="McMurray A."/>
            <person name="Matthews L."/>
            <person name="Mercer S."/>
            <person name="Milne S."/>
            <person name="Mullikin J.C."/>
            <person name="Mungall A."/>
            <person name="Plumb R."/>
            <person name="Ross M."/>
            <person name="Shownkeen R."/>
            <person name="Sims S."/>
            <person name="Waterston R.H."/>
            <person name="Wilson R.K."/>
            <person name="Hillier L.W."/>
            <person name="McPherson J.D."/>
            <person name="Marra M.A."/>
            <person name="Mardis E.R."/>
            <person name="Fulton L.A."/>
            <person name="Chinwalla A.T."/>
            <person name="Pepin K.H."/>
            <person name="Gish W.R."/>
            <person name="Chissoe S.L."/>
            <person name="Wendl M.C."/>
            <person name="Delehaunty K.D."/>
            <person name="Miner T.L."/>
            <person name="Delehaunty A."/>
            <person name="Kramer J.B."/>
            <person name="Cook L.L."/>
            <person name="Fulton R.S."/>
            <person name="Johnson D.L."/>
            <person name="Minx P.J."/>
            <person name="Clifton S.W."/>
            <person name="Hawkins T."/>
            <person name="Branscomb E."/>
            <person name="Predki P."/>
            <person name="Richardson P."/>
            <person name="Wenning S."/>
            <person name="Slezak T."/>
            <person name="Doggett N."/>
            <person name="Cheng J.F."/>
            <person name="Olsen A."/>
            <person name="Lucas S."/>
            <person name="Elkin C."/>
            <person name="Uberbacher E."/>
            <person name="Frazier M."/>
            <person name="Gibbs R.A."/>
            <person name="Muzny D.M."/>
            <person name="Scherer S.E."/>
            <person name="Bouck J.B."/>
            <person name="Sodergren E.J."/>
            <person name="Worley K.C."/>
            <person name="Rives C.M."/>
            <person name="Gorrell J.H."/>
            <person name="Metzker M.L."/>
            <person name="Naylor S.L."/>
            <person name="Kucherlapati R.S."/>
            <person name="Nelson D.L."/>
            <person name="Weinstock G.M."/>
            <person name="Sakaki Y."/>
            <person name="Fujiyama A."/>
            <person name="Hattori M."/>
            <person name="Yada T."/>
            <person name="Toyoda A."/>
            <person name="Itoh T."/>
            <person name="Kawagoe C."/>
            <person name="Watanabe H."/>
            <person name="Totoki Y."/>
            <person name="Taylor T."/>
            <person name="Weissenbach J."/>
            <person name="Heilig R."/>
            <person name="Saurin W."/>
            <person name="Artiguenave F."/>
            <person name="Brottier P."/>
            <person name="Bruls T."/>
            <person name="Pelletier E."/>
            <person name="Robert C."/>
            <person name="Wincker P."/>
            <person name="Smith D.R."/>
            <person name="Doucette-Stamm L."/>
            <person name="Rubenfield M."/>
            <person name="Weinstock K."/>
            <person name="Lee H.M."/>
            <person name="Dubois J."/>
            <person name="Rosenthal A."/>
            <person name="Platzer M."/>
            <person name="Nyakatura G."/>
            <person name="Taudien S."/>
            <person name="Rump A."/>
            <person name="Yang H."/>
            <person name="Yu J."/>
            <person name="Wang J."/>
            <person name="Huang G."/>
            <person name="Gu J."/>
            <person name="Hood L."/>
            <person name="Rowen L."/>
            <person name="Madan A."/>
            <person name="Qin S."/>
            <person name="Davis R.W."/>
            <person name="Federspiel N.A."/>
            <person name="Abola A.P."/>
            <person name="Proctor M.J."/>
            <person name="Myers R.M."/>
            <person name="Schmutz J."/>
            <person name="Dickson M."/>
            <person name="Grimwood J."/>
            <person name="Cox D.R."/>
            <person name="Olson M.V."/>
            <person name="Kaul R."/>
            <person name="Raymond C."/>
            <person name="Shimizu N."/>
            <person name="Kawasaki K."/>
            <person name="Minoshima S."/>
            <person name="Evans G.A."/>
            <person name="Athanasiou M."/>
            <person name="Schultz R."/>
            <person name="Roe B.A."/>
            <person name="Chen F."/>
            <person name="Pan H."/>
            <person name="Ramser J."/>
            <person name="Lehrach H."/>
            <person name="Reinhardt R."/>
            <person name="McCombie W.R."/>
            <person name="de la Bastide M."/>
            <person name="Dedhia N."/>
            <person name="Blocker H."/>
            <person name="Hornischer K."/>
            <person name="Nordsiek G."/>
            <person name="Agarwala R."/>
            <person name="Aravind L."/>
            <person name="Bailey J.A."/>
            <person name="Bateman A."/>
            <person name="Batzoglou S."/>
            <person name="Birney E."/>
            <person name="Bork P."/>
            <person name="Brown D.G."/>
            <person name="Burge C.B."/>
            <person name="Cerutti L."/>
            <person name="Chen H.C."/>
            <person name="Church D."/>
            <person name="Clamp M."/>
            <person name="Copley R.R."/>
            <person name="Doerks T."/>
            <person name="Eddy S.R."/>
            <person name="Eichler E.E."/>
            <person name="Furey T.S."/>
            <person name="Galagan J."/>
            <person name="Gilbert J.G."/>
            <person name="Harmon C."/>
            <person name="Hayashizaki Y."/>
            <person name="Haussler D."/>
            <person name="Hermjakob H."/>
            <person name="Hokamp K."/>
            <person name="Jang W."/>
            <person name="Johnson L.S."/>
            <person name="Jones T.A."/>
            <person name="Kasif S."/>
            <person name="Kaspryzk A."/>
            <person name="Kennedy S."/>
            <person name="Kent W.J."/>
            <person name="Kitts P."/>
            <person name="Koonin E.V."/>
            <person name="Korf I."/>
            <person name="Kulp D."/>
            <person name="Lancet D."/>
            <person name="Lowe T.M."/>
            <person name="McLysaght A."/>
            <person name="Mikkelsen T."/>
            <person name="Moran J.V."/>
            <person name="Mulder N."/>
            <person name="Pollara V.J."/>
            <person name="Ponting C.P."/>
            <person name="Schuler G."/>
            <person name="Schultz J."/>
            <person name="Slater G."/>
            <person name="Smit A.F."/>
            <person name="Stupka E."/>
            <person name="Szustakowski J."/>
            <person name="Thierry-Mieg D."/>
            <person name="Thierry-Mieg J."/>
            <person name="Wagner L."/>
            <person name="Wallis J."/>
            <person name="Wheeler R."/>
            <person name="Williams A."/>
            <person name="Wolf Y.I."/>
            <person name="Wolfe K.H."/>
            <person name="Yang S.P."/>
            <person name="Yeh R.F."/>
            <person name="Collins F."/>
            <person name="Guyer M.S."/>
            <person name="Peterson J."/>
            <person name="Felsenfeld A."/>
            <person name="Wetterstrand K.A."/>
            <person name="Patrinos A."/>
            <person name="Morgan M.J."/>
            <person name="de Jong P."/>
            <person name="Catanese J.J."/>
            <person name="Osoegawa K."/>
            <person name="Shizuya H."/>
            <person name="Choi S."/>
            <person name="Chen Y.J."/>
        </authorList>
    </citation>
    <scope>NUCLEOTIDE SEQUENCE [LARGE SCALE GENOMIC DNA]</scope>
</reference>
<reference evidence="2" key="5">
    <citation type="submission" date="2025-09" db="UniProtKB">
        <authorList>
            <consortium name="Ensembl"/>
        </authorList>
    </citation>
    <scope>IDENTIFICATION</scope>
</reference>
<dbReference type="AlphaFoldDB" id="A0A7P0YWJ6"/>
<reference evidence="2 3" key="2">
    <citation type="journal article" date="2003" name="Nature">
        <title>The DNA sequence of human chromosome 7.</title>
        <authorList>
            <person name="Hillier L.W."/>
            <person name="Fulton R.S."/>
            <person name="Fulton L.A."/>
            <person name="Graves T.A."/>
            <person name="Pepin K.H."/>
            <person name="Wagner-McPherson C."/>
            <person name="Layman D."/>
            <person name="Maas J."/>
            <person name="Jaeger S."/>
            <person name="Walker R."/>
            <person name="Wylie K."/>
            <person name="Sekhon M."/>
            <person name="Becker M.C."/>
            <person name="O'Laughlin M.D."/>
            <person name="Schaller M.E."/>
            <person name="Fewell G.A."/>
            <person name="Delehaunty K.D."/>
            <person name="Miner T.L."/>
            <person name="Nash W.E."/>
            <person name="Cordes M."/>
            <person name="Du H."/>
            <person name="Sun H."/>
            <person name="Edwards J."/>
            <person name="Bradshaw-Cordum H."/>
            <person name="Ali J."/>
            <person name="Andrews S."/>
            <person name="Isak A."/>
            <person name="Vanbrunt A."/>
            <person name="Nguyen C."/>
            <person name="Du F."/>
            <person name="Lamar B."/>
            <person name="Courtney L."/>
            <person name="Kalicki J."/>
            <person name="Ozersky P."/>
            <person name="Bielicki L."/>
            <person name="Scott K."/>
            <person name="Holmes A."/>
            <person name="Harkins R."/>
            <person name="Harris A."/>
            <person name="Strong C.M."/>
            <person name="Hou S."/>
            <person name="Tomlinson C."/>
            <person name="Dauphin-Kohlberg S."/>
            <person name="Kozlowicz-Reilly A."/>
            <person name="Leonard S."/>
            <person name="Rohlfing T."/>
            <person name="Rock S.M."/>
            <person name="Tin-Wollam A.M."/>
            <person name="Abbott A."/>
            <person name="Minx P."/>
            <person name="Maupin R."/>
            <person name="Strowmatt C."/>
            <person name="Latreille P."/>
            <person name="Miller N."/>
            <person name="Johnson D."/>
            <person name="Murray J."/>
            <person name="Woessner J.P."/>
            <person name="Wendl M.C."/>
            <person name="Yang S.P."/>
            <person name="Schultz B.R."/>
            <person name="Wallis J.W."/>
            <person name="Spieth J."/>
            <person name="Bieri T.A."/>
            <person name="Nelson J.O."/>
            <person name="Berkowicz N."/>
            <person name="Wohldmann P.E."/>
            <person name="Cook L.L."/>
            <person name="Hickenbotham M.T."/>
            <person name="Eldred J."/>
            <person name="Williams D."/>
            <person name="Bedell J.A."/>
            <person name="Mardis E.R."/>
            <person name="Clifton S.W."/>
            <person name="Chissoe S.L."/>
            <person name="Marra M.A."/>
            <person name="Raymond C."/>
            <person name="Haugen E."/>
            <person name="Gillett W."/>
            <person name="Zhou Y."/>
            <person name="James R."/>
            <person name="Phelps K."/>
            <person name="Iadanoto S."/>
            <person name="Bubb K."/>
            <person name="Simms E."/>
            <person name="Levy R."/>
            <person name="Clendenning J."/>
            <person name="Kaul R."/>
            <person name="Kent W.J."/>
            <person name="Furey T.S."/>
            <person name="Baertsch R.A."/>
            <person name="Brent M.R."/>
            <person name="Keibler E."/>
            <person name="Flicek P."/>
            <person name="Bork P."/>
            <person name="Suyama M."/>
            <person name="Bailey J.A."/>
            <person name="Portnoy M.E."/>
            <person name="Torrents D."/>
            <person name="Chinwalla A.T."/>
            <person name="Gish W.R."/>
            <person name="Eddy S.R."/>
            <person name="McPherson J.D."/>
            <person name="Olson M.V."/>
            <person name="Eichler E.E."/>
            <person name="Green E.D."/>
            <person name="Waterston R.H."/>
            <person name="Wilson R.K."/>
        </authorList>
    </citation>
    <scope>NUCLEOTIDE SEQUENCE [LARGE SCALE GENOMIC DNA]</scope>
</reference>
<feature type="compositionally biased region" description="Low complexity" evidence="1">
    <location>
        <begin position="81"/>
        <end position="90"/>
    </location>
</feature>
<name>A0A7P0YWJ6_HUMAN</name>
<dbReference type="EMBL" id="AC006159">
    <property type="status" value="NOT_ANNOTATED_CDS"/>
    <property type="molecule type" value="Genomic_DNA"/>
</dbReference>
<feature type="region of interest" description="Disordered" evidence="1">
    <location>
        <begin position="1"/>
        <end position="115"/>
    </location>
</feature>
<dbReference type="GeneTree" id="ENSGT00950000183006"/>
<accession>A0A7P0YWJ6</accession>
<gene>
    <name evidence="2" type="primary">CAV1</name>
</gene>